<feature type="domain" description="HTH tetR-type" evidence="5">
    <location>
        <begin position="12"/>
        <end position="72"/>
    </location>
</feature>
<dbReference type="KEGG" id="cnk:EG343_05835"/>
<dbReference type="GO" id="GO:0000976">
    <property type="term" value="F:transcription cis-regulatory region binding"/>
    <property type="evidence" value="ECO:0007669"/>
    <property type="project" value="TreeGrafter"/>
</dbReference>
<keyword evidence="2 4" id="KW-0238">DNA-binding</keyword>
<dbReference type="Pfam" id="PF00440">
    <property type="entry name" value="TetR_N"/>
    <property type="match status" value="1"/>
</dbReference>
<dbReference type="PRINTS" id="PR00455">
    <property type="entry name" value="HTHTETR"/>
</dbReference>
<dbReference type="Gene3D" id="1.10.357.10">
    <property type="entry name" value="Tetracycline Repressor, domain 2"/>
    <property type="match status" value="1"/>
</dbReference>
<evidence type="ECO:0000256" key="3">
    <source>
        <dbReference type="ARBA" id="ARBA00023163"/>
    </source>
</evidence>
<feature type="DNA-binding region" description="H-T-H motif" evidence="4">
    <location>
        <begin position="35"/>
        <end position="54"/>
    </location>
</feature>
<dbReference type="SUPFAM" id="SSF46689">
    <property type="entry name" value="Homeodomain-like"/>
    <property type="match status" value="1"/>
</dbReference>
<name>A0AAD1DQ91_CHRNA</name>
<dbReference type="EMBL" id="CP033923">
    <property type="protein sequence ID" value="AZA90170.1"/>
    <property type="molecule type" value="Genomic_DNA"/>
</dbReference>
<accession>A0AAD1DQ91</accession>
<dbReference type="PROSITE" id="PS50977">
    <property type="entry name" value="HTH_TETR_2"/>
    <property type="match status" value="1"/>
</dbReference>
<keyword evidence="3" id="KW-0804">Transcription</keyword>
<proteinExistence type="predicted"/>
<evidence type="ECO:0000313" key="6">
    <source>
        <dbReference type="EMBL" id="AZA90170.1"/>
    </source>
</evidence>
<dbReference type="InterPro" id="IPR009057">
    <property type="entry name" value="Homeodomain-like_sf"/>
</dbReference>
<protein>
    <submittedName>
        <fullName evidence="6">TetR/AcrR family transcriptional regulator</fullName>
    </submittedName>
</protein>
<dbReference type="PANTHER" id="PTHR30055">
    <property type="entry name" value="HTH-TYPE TRANSCRIPTIONAL REGULATOR RUTR"/>
    <property type="match status" value="1"/>
</dbReference>
<evidence type="ECO:0000256" key="2">
    <source>
        <dbReference type="ARBA" id="ARBA00023125"/>
    </source>
</evidence>
<keyword evidence="7" id="KW-1185">Reference proteome</keyword>
<evidence type="ECO:0000259" key="5">
    <source>
        <dbReference type="PROSITE" id="PS50977"/>
    </source>
</evidence>
<organism evidence="6 7">
    <name type="scientific">Chryseobacterium nakagawai</name>
    <dbReference type="NCBI Taxonomy" id="1241982"/>
    <lineage>
        <taxon>Bacteria</taxon>
        <taxon>Pseudomonadati</taxon>
        <taxon>Bacteroidota</taxon>
        <taxon>Flavobacteriia</taxon>
        <taxon>Flavobacteriales</taxon>
        <taxon>Weeksellaceae</taxon>
        <taxon>Chryseobacterium group</taxon>
        <taxon>Chryseobacterium</taxon>
    </lineage>
</organism>
<dbReference type="AlphaFoldDB" id="A0AAD1DQ91"/>
<dbReference type="InterPro" id="IPR050109">
    <property type="entry name" value="HTH-type_TetR-like_transc_reg"/>
</dbReference>
<reference evidence="6 7" key="1">
    <citation type="submission" date="2018-11" db="EMBL/GenBank/DDBJ databases">
        <title>Proposal to divide the Flavobacteriaceae and reorganize its genera based on Amino Acid Identity values calculated from whole genome sequences.</title>
        <authorList>
            <person name="Nicholson A.C."/>
            <person name="Gulvik C.A."/>
            <person name="Whitney A.M."/>
            <person name="Humrighouse B.W."/>
            <person name="Bell M."/>
            <person name="Holmes B."/>
            <person name="Steigerwalt A.G."/>
            <person name="Villarma A."/>
            <person name="Sheth M."/>
            <person name="Batra D."/>
            <person name="Pryor J."/>
            <person name="Bernardet J.-F."/>
            <person name="Hugo C."/>
            <person name="Kampfer P."/>
            <person name="Newman J."/>
            <person name="McQuiston J.R."/>
        </authorList>
    </citation>
    <scope>NUCLEOTIDE SEQUENCE [LARGE SCALE GENOMIC DNA]</scope>
    <source>
        <strain evidence="6 7">G0041</strain>
    </source>
</reference>
<dbReference type="RefSeq" id="WP_123856708.1">
    <property type="nucleotide sequence ID" value="NZ_CP033923.1"/>
</dbReference>
<evidence type="ECO:0000256" key="4">
    <source>
        <dbReference type="PROSITE-ProRule" id="PRU00335"/>
    </source>
</evidence>
<sequence length="210" mass="23940">MAKTKEVNNLDTSTEEKIKEAARTVFHQKGFAATRTRDIAEEAGINLALLNYYFRSKQKLFDIIMLETLSGFIHHLTTILNDGKTSLEKKIELIASNYINFLSGEPGLPLFIMSELRNNPTGLMGKLPIKDIVLNSEFIKQYQTAVENEEVTEPNPLQFLMNVMGLVIFPFIAQPLITSISKIDNQQFSQMMQERKKLIPVWIKAMMKAK</sequence>
<dbReference type="PANTHER" id="PTHR30055:SF234">
    <property type="entry name" value="HTH-TYPE TRANSCRIPTIONAL REGULATOR BETI"/>
    <property type="match status" value="1"/>
</dbReference>
<dbReference type="Proteomes" id="UP000278288">
    <property type="component" value="Chromosome"/>
</dbReference>
<evidence type="ECO:0000313" key="7">
    <source>
        <dbReference type="Proteomes" id="UP000278288"/>
    </source>
</evidence>
<dbReference type="InterPro" id="IPR001647">
    <property type="entry name" value="HTH_TetR"/>
</dbReference>
<dbReference type="GO" id="GO:0003700">
    <property type="term" value="F:DNA-binding transcription factor activity"/>
    <property type="evidence" value="ECO:0007669"/>
    <property type="project" value="TreeGrafter"/>
</dbReference>
<keyword evidence="1" id="KW-0805">Transcription regulation</keyword>
<gene>
    <name evidence="6" type="ORF">EG343_05835</name>
</gene>
<evidence type="ECO:0000256" key="1">
    <source>
        <dbReference type="ARBA" id="ARBA00023015"/>
    </source>
</evidence>